<evidence type="ECO:0000313" key="5">
    <source>
        <dbReference type="Proteomes" id="UP001190700"/>
    </source>
</evidence>
<gene>
    <name evidence="4" type="ORF">CYMTET_11879</name>
</gene>
<feature type="compositionally biased region" description="Polar residues" evidence="1">
    <location>
        <begin position="291"/>
        <end position="300"/>
    </location>
</feature>
<dbReference type="AlphaFoldDB" id="A0AAE0GMU4"/>
<evidence type="ECO:0000313" key="4">
    <source>
        <dbReference type="EMBL" id="KAK3280266.1"/>
    </source>
</evidence>
<dbReference type="InterPro" id="IPR014710">
    <property type="entry name" value="RmlC-like_jellyroll"/>
</dbReference>
<evidence type="ECO:0000256" key="2">
    <source>
        <dbReference type="SAM" id="Phobius"/>
    </source>
</evidence>
<dbReference type="EMBL" id="LGRX02004465">
    <property type="protein sequence ID" value="KAK3280266.1"/>
    <property type="molecule type" value="Genomic_DNA"/>
</dbReference>
<proteinExistence type="predicted"/>
<feature type="region of interest" description="Disordered" evidence="1">
    <location>
        <begin position="290"/>
        <end position="324"/>
    </location>
</feature>
<feature type="transmembrane region" description="Helical" evidence="2">
    <location>
        <begin position="19"/>
        <end position="38"/>
    </location>
</feature>
<dbReference type="InterPro" id="IPR055272">
    <property type="entry name" value="POPDC1-3_dom"/>
</dbReference>
<dbReference type="Proteomes" id="UP001190700">
    <property type="component" value="Unassembled WGS sequence"/>
</dbReference>
<keyword evidence="2" id="KW-0812">Transmembrane</keyword>
<keyword evidence="2" id="KW-1133">Transmembrane helix</keyword>
<dbReference type="Pfam" id="PF04831">
    <property type="entry name" value="POPDC1-3"/>
    <property type="match status" value="1"/>
</dbReference>
<dbReference type="CDD" id="cd00038">
    <property type="entry name" value="CAP_ED"/>
    <property type="match status" value="1"/>
</dbReference>
<feature type="compositionally biased region" description="Basic and acidic residues" evidence="1">
    <location>
        <begin position="315"/>
        <end position="324"/>
    </location>
</feature>
<dbReference type="SUPFAM" id="SSF51206">
    <property type="entry name" value="cAMP-binding domain-like"/>
    <property type="match status" value="1"/>
</dbReference>
<dbReference type="InterPro" id="IPR018490">
    <property type="entry name" value="cNMP-bd_dom_sf"/>
</dbReference>
<accession>A0AAE0GMU4</accession>
<dbReference type="PROSITE" id="PS50042">
    <property type="entry name" value="CNMP_BINDING_3"/>
    <property type="match status" value="1"/>
</dbReference>
<dbReference type="InterPro" id="IPR000595">
    <property type="entry name" value="cNMP-bd_dom"/>
</dbReference>
<protein>
    <recommendedName>
        <fullName evidence="3">Cyclic nucleotide-binding domain-containing protein</fullName>
    </recommendedName>
</protein>
<keyword evidence="2" id="KW-0472">Membrane</keyword>
<dbReference type="Gene3D" id="2.60.120.10">
    <property type="entry name" value="Jelly Rolls"/>
    <property type="match status" value="1"/>
</dbReference>
<feature type="domain" description="Cyclic nucleotide-binding" evidence="3">
    <location>
        <begin position="105"/>
        <end position="160"/>
    </location>
</feature>
<sequence length="558" mass="60385">MVHAGLAASAVAATSNDAIVLRTFYLMANIILVVYYLFSFPRIMWAQVSWYMFFVVTHSTKLSKLIAENRPVQLDYHQQQLFNRVFDQQGLTQPQFLRLWEAGEYKWSSAGTVLLEPDHEGRLLLLSSGSAAVEIQNMRVGELTAGNFIGEEELLFTNPQQHRWDATPNSTSGPVIRCLTDTQYMMWKVHRLNKMLKQNPAIRAILVMAIAQNDMAKAAKHAQVSADRNKALRDTITDVNAATDMFKVALENLKGMLLDEGGEATPLAAPPPKLVQTASVQIQEEPIETDAQATAEQKQGSALPETPQAQSENEPPEHRDKPKAGEEYSNVELWESLEGSLKATTASASASASATAAAVAGQLSNIISEGFRESGLSGKGASDDSIEPISEEVLVTEPTEGQKDAAEDAVSTEVLESSDSEGIASSELSEAAESSELQGRDESEAIIASDQLAATVFETSTVNQILGEEDGGALAWDQMHTIHHSDASISTSRPIETEDSSVASSVLKNAWLSEGKNEAADEDALLDLPKATDYIAGGEGDVQDAQHTYMATSSERDI</sequence>
<evidence type="ECO:0000256" key="1">
    <source>
        <dbReference type="SAM" id="MobiDB-lite"/>
    </source>
</evidence>
<reference evidence="4 5" key="1">
    <citation type="journal article" date="2015" name="Genome Biol. Evol.">
        <title>Comparative Genomics of a Bacterivorous Green Alga Reveals Evolutionary Causalities and Consequences of Phago-Mixotrophic Mode of Nutrition.</title>
        <authorList>
            <person name="Burns J.A."/>
            <person name="Paasch A."/>
            <person name="Narechania A."/>
            <person name="Kim E."/>
        </authorList>
    </citation>
    <scope>NUCLEOTIDE SEQUENCE [LARGE SCALE GENOMIC DNA]</scope>
    <source>
        <strain evidence="4 5">PLY_AMNH</strain>
    </source>
</reference>
<comment type="caution">
    <text evidence="4">The sequence shown here is derived from an EMBL/GenBank/DDBJ whole genome shotgun (WGS) entry which is preliminary data.</text>
</comment>
<evidence type="ECO:0000259" key="3">
    <source>
        <dbReference type="PROSITE" id="PS50042"/>
    </source>
</evidence>
<organism evidence="4 5">
    <name type="scientific">Cymbomonas tetramitiformis</name>
    <dbReference type="NCBI Taxonomy" id="36881"/>
    <lineage>
        <taxon>Eukaryota</taxon>
        <taxon>Viridiplantae</taxon>
        <taxon>Chlorophyta</taxon>
        <taxon>Pyramimonadophyceae</taxon>
        <taxon>Pyramimonadales</taxon>
        <taxon>Pyramimonadaceae</taxon>
        <taxon>Cymbomonas</taxon>
    </lineage>
</organism>
<keyword evidence="5" id="KW-1185">Reference proteome</keyword>
<feature type="compositionally biased region" description="Low complexity" evidence="1">
    <location>
        <begin position="424"/>
        <end position="437"/>
    </location>
</feature>
<feature type="region of interest" description="Disordered" evidence="1">
    <location>
        <begin position="394"/>
        <end position="440"/>
    </location>
</feature>
<name>A0AAE0GMU4_9CHLO</name>